<proteinExistence type="predicted"/>
<dbReference type="Pfam" id="PF08331">
    <property type="entry name" value="QueG_DUF1730"/>
    <property type="match status" value="1"/>
</dbReference>
<dbReference type="InterPro" id="IPR004453">
    <property type="entry name" value="QueG"/>
</dbReference>
<dbReference type="KEGG" id="ttr:Tter_0752"/>
<dbReference type="GO" id="GO:0051539">
    <property type="term" value="F:4 iron, 4 sulfur cluster binding"/>
    <property type="evidence" value="ECO:0007669"/>
    <property type="project" value="UniProtKB-KW"/>
</dbReference>
<dbReference type="OrthoDB" id="9784571at2"/>
<dbReference type="PROSITE" id="PS50077">
    <property type="entry name" value="HEAT_REPEAT"/>
    <property type="match status" value="1"/>
</dbReference>
<dbReference type="Proteomes" id="UP000000323">
    <property type="component" value="Chromosome 1"/>
</dbReference>
<dbReference type="InterPro" id="IPR017900">
    <property type="entry name" value="4Fe4S_Fe_S_CS"/>
</dbReference>
<protein>
    <recommendedName>
        <fullName evidence="9">4Fe-4S ferredoxin-type domain-containing protein</fullName>
    </recommendedName>
</protein>
<dbReference type="InterPro" id="IPR021133">
    <property type="entry name" value="HEAT_type_2"/>
</dbReference>
<dbReference type="SMART" id="SM00567">
    <property type="entry name" value="EZ_HEAT"/>
    <property type="match status" value="2"/>
</dbReference>
<keyword evidence="6" id="KW-0560">Oxidoreductase</keyword>
<dbReference type="InterPro" id="IPR011989">
    <property type="entry name" value="ARM-like"/>
</dbReference>
<evidence type="ECO:0000256" key="8">
    <source>
        <dbReference type="ARBA" id="ARBA00023014"/>
    </source>
</evidence>
<dbReference type="InterPro" id="IPR004155">
    <property type="entry name" value="PBS_lyase_HEAT"/>
</dbReference>
<evidence type="ECO:0000259" key="9">
    <source>
        <dbReference type="PROSITE" id="PS51379"/>
    </source>
</evidence>
<dbReference type="Pfam" id="PF13646">
    <property type="entry name" value="HEAT_2"/>
    <property type="match status" value="1"/>
</dbReference>
<sequence>MQTSLVLTIEDIKKLATECSLDVVGVTSADSFDDVRQIYLERYAKGYFGEMRWITPERINLGCSPQDMLPGARSILVFAYSYLRDSNVPNENDGVIRGRVARYALGEDYHYFLKEKIELFLDKLKVITGKDFASRISVDSGPVIDRAVAARAGVGWYGKNTNILIPGYGSWVLLGTALVDIDLPLSSHIRKSCGSCTRCISACPTGALVAPGVLDSRRCISYLTIELKGPIPRDLRPLIGDWIFGCDICQEVCPVNIKGKKPNHPEFSDLPGWGHRPDLVSLMRMTEDEFRNKFRRSPVKRTKRRGLLRNVAVALGNSGDRRAVPVLVEALSDHEPLVRGHAAWALGRLGGSEAKYALESRLQIEEDSYVREEIQLALDEIEV</sequence>
<keyword evidence="3" id="KW-0819">tRNA processing</keyword>
<dbReference type="InterPro" id="IPR013542">
    <property type="entry name" value="QueG_DUF1730"/>
</dbReference>
<dbReference type="GO" id="GO:0008616">
    <property type="term" value="P:tRNA queuosine(34) biosynthetic process"/>
    <property type="evidence" value="ECO:0007669"/>
    <property type="project" value="UniProtKB-KW"/>
</dbReference>
<evidence type="ECO:0000256" key="7">
    <source>
        <dbReference type="ARBA" id="ARBA00023004"/>
    </source>
</evidence>
<dbReference type="SUPFAM" id="SSF48371">
    <property type="entry name" value="ARM repeat"/>
    <property type="match status" value="1"/>
</dbReference>
<dbReference type="InterPro" id="IPR016024">
    <property type="entry name" value="ARM-type_fold"/>
</dbReference>
<accession>D1CFG3</accession>
<keyword evidence="8" id="KW-0411">Iron-sulfur</keyword>
<dbReference type="Gene3D" id="1.25.10.10">
    <property type="entry name" value="Leucine-rich Repeat Variant"/>
    <property type="match status" value="1"/>
</dbReference>
<dbReference type="GO" id="GO:0046872">
    <property type="term" value="F:metal ion binding"/>
    <property type="evidence" value="ECO:0007669"/>
    <property type="project" value="UniProtKB-KW"/>
</dbReference>
<evidence type="ECO:0000256" key="1">
    <source>
        <dbReference type="ARBA" id="ARBA00022485"/>
    </source>
</evidence>
<dbReference type="NCBIfam" id="TIGR00276">
    <property type="entry name" value="tRNA epoxyqueuosine(34) reductase QueG"/>
    <property type="match status" value="1"/>
</dbReference>
<feature type="domain" description="4Fe-4S ferredoxin-type" evidence="9">
    <location>
        <begin position="184"/>
        <end position="213"/>
    </location>
</feature>
<keyword evidence="1" id="KW-0004">4Fe-4S</keyword>
<evidence type="ECO:0000256" key="4">
    <source>
        <dbReference type="ARBA" id="ARBA00022723"/>
    </source>
</evidence>
<evidence type="ECO:0000313" key="11">
    <source>
        <dbReference type="Proteomes" id="UP000000323"/>
    </source>
</evidence>
<organism evidence="10 11">
    <name type="scientific">Thermobaculum terrenum (strain ATCC BAA-798 / CCMEE 7001 / YNP1)</name>
    <dbReference type="NCBI Taxonomy" id="525904"/>
    <lineage>
        <taxon>Bacteria</taxon>
        <taxon>Bacillati</taxon>
        <taxon>Chloroflexota</taxon>
        <taxon>Chloroflexia</taxon>
        <taxon>Candidatus Thermobaculales</taxon>
        <taxon>Candidatus Thermobaculaceae</taxon>
        <taxon>Thermobaculum</taxon>
    </lineage>
</organism>
<keyword evidence="4" id="KW-0479">Metal-binding</keyword>
<keyword evidence="7" id="KW-0408">Iron</keyword>
<keyword evidence="5" id="KW-0671">Queuosine biosynthesis</keyword>
<dbReference type="PROSITE" id="PS51379">
    <property type="entry name" value="4FE4S_FER_2"/>
    <property type="match status" value="1"/>
</dbReference>
<evidence type="ECO:0000256" key="2">
    <source>
        <dbReference type="ARBA" id="ARBA00022490"/>
    </source>
</evidence>
<evidence type="ECO:0000256" key="6">
    <source>
        <dbReference type="ARBA" id="ARBA00023002"/>
    </source>
</evidence>
<dbReference type="HOGENOM" id="CLU_030790_0_0_0"/>
<evidence type="ECO:0000313" key="10">
    <source>
        <dbReference type="EMBL" id="ACZ41669.1"/>
    </source>
</evidence>
<dbReference type="PROSITE" id="PS00198">
    <property type="entry name" value="4FE4S_FER_1"/>
    <property type="match status" value="1"/>
</dbReference>
<dbReference type="InterPro" id="IPR017896">
    <property type="entry name" value="4Fe4S_Fe-S-bd"/>
</dbReference>
<keyword evidence="2" id="KW-0963">Cytoplasm</keyword>
<dbReference type="Gene3D" id="3.30.70.20">
    <property type="match status" value="1"/>
</dbReference>
<dbReference type="PANTHER" id="PTHR30002">
    <property type="entry name" value="EPOXYQUEUOSINE REDUCTASE"/>
    <property type="match status" value="1"/>
</dbReference>
<evidence type="ECO:0000256" key="3">
    <source>
        <dbReference type="ARBA" id="ARBA00022694"/>
    </source>
</evidence>
<dbReference type="RefSeq" id="WP_012874704.1">
    <property type="nucleotide sequence ID" value="NC_013525.1"/>
</dbReference>
<evidence type="ECO:0000256" key="5">
    <source>
        <dbReference type="ARBA" id="ARBA00022785"/>
    </source>
</evidence>
<dbReference type="STRING" id="525904.Tter_0752"/>
<dbReference type="PANTHER" id="PTHR30002:SF4">
    <property type="entry name" value="EPOXYQUEUOSINE REDUCTASE"/>
    <property type="match status" value="1"/>
</dbReference>
<reference evidence="11" key="1">
    <citation type="journal article" date="2010" name="Stand. Genomic Sci.">
        <title>Complete genome sequence of 'Thermobaculum terrenum' type strain (YNP1).</title>
        <authorList>
            <person name="Kiss H."/>
            <person name="Cleland D."/>
            <person name="Lapidus A."/>
            <person name="Lucas S."/>
            <person name="Glavina Del Rio T."/>
            <person name="Nolan M."/>
            <person name="Tice H."/>
            <person name="Han C."/>
            <person name="Goodwin L."/>
            <person name="Pitluck S."/>
            <person name="Liolios K."/>
            <person name="Ivanova N."/>
            <person name="Mavromatis K."/>
            <person name="Ovchinnikova G."/>
            <person name="Pati A."/>
            <person name="Chen A."/>
            <person name="Palaniappan K."/>
            <person name="Land M."/>
            <person name="Hauser L."/>
            <person name="Chang Y."/>
            <person name="Jeffries C."/>
            <person name="Lu M."/>
            <person name="Brettin T."/>
            <person name="Detter J."/>
            <person name="Goker M."/>
            <person name="Tindall B."/>
            <person name="Beck B."/>
            <person name="McDermott T."/>
            <person name="Woyke T."/>
            <person name="Bristow J."/>
            <person name="Eisen J."/>
            <person name="Markowitz V."/>
            <person name="Hugenholtz P."/>
            <person name="Kyrpides N."/>
            <person name="Klenk H."/>
            <person name="Cheng J."/>
        </authorList>
    </citation>
    <scope>NUCLEOTIDE SEQUENCE [LARGE SCALE GENOMIC DNA]</scope>
    <source>
        <strain evidence="11">ATCC BAA-798 / YNP1</strain>
    </source>
</reference>
<dbReference type="SUPFAM" id="SSF46548">
    <property type="entry name" value="alpha-helical ferredoxin"/>
    <property type="match status" value="1"/>
</dbReference>
<dbReference type="eggNOG" id="COG1600">
    <property type="taxonomic scope" value="Bacteria"/>
</dbReference>
<dbReference type="EMBL" id="CP001825">
    <property type="protein sequence ID" value="ACZ41669.1"/>
    <property type="molecule type" value="Genomic_DNA"/>
</dbReference>
<name>D1CFG3_THET1</name>
<dbReference type="Pfam" id="PF13484">
    <property type="entry name" value="Fer4_16"/>
    <property type="match status" value="1"/>
</dbReference>
<dbReference type="GO" id="GO:0052693">
    <property type="term" value="F:epoxyqueuosine reductase activity"/>
    <property type="evidence" value="ECO:0007669"/>
    <property type="project" value="TreeGrafter"/>
</dbReference>
<keyword evidence="11" id="KW-1185">Reference proteome</keyword>
<dbReference type="AlphaFoldDB" id="D1CFG3"/>
<gene>
    <name evidence="10" type="ordered locus">Tter_0752</name>
</gene>